<keyword evidence="2" id="KW-1185">Reference proteome</keyword>
<dbReference type="STRING" id="571298.SAMN04488026_100590"/>
<evidence type="ECO:0000313" key="2">
    <source>
        <dbReference type="Proteomes" id="UP000199382"/>
    </source>
</evidence>
<name>A0A1G8MDH4_9RHOB</name>
<dbReference type="EMBL" id="FNEK01000005">
    <property type="protein sequence ID" value="SDI65917.1"/>
    <property type="molecule type" value="Genomic_DNA"/>
</dbReference>
<sequence>MEPGDFSIADMQSLSVEGSGLRRTPIVSKLARGPNFENSYDWTTLWYDVLAMGDRLLVVCPKLLNFKAMLADGALRIDGQPARIRRVRRFRRHDIVILDRPEGAQALSTNSGRWSGQSGISPDESGIFAGLNASLHISRNNRLEWIADWARFHIAEHGLEAMLVMDNASDEYTPQALLETLAGTGLKRAVVLKVPQRYGPVRSKSGGGGAKFLQPAMFNLARLRFLRHARAVLNVDIDELVWSRGGSIFDATHASPLGIVAFDGTWRSPLADAEPLISHADHLHPEVGVGPCPTKYCIRPDGWRRFFGWDVHRPDMWLPMGALKRADFGYWHCRAITINWKSYDRLVPRMLDEADDFTSETLTRLLPRD</sequence>
<gene>
    <name evidence="1" type="ORF">SAMN04488026_100590</name>
</gene>
<dbReference type="OrthoDB" id="4405067at2"/>
<dbReference type="Proteomes" id="UP000199382">
    <property type="component" value="Unassembled WGS sequence"/>
</dbReference>
<accession>A0A1G8MDH4</accession>
<evidence type="ECO:0000313" key="1">
    <source>
        <dbReference type="EMBL" id="SDI65917.1"/>
    </source>
</evidence>
<dbReference type="AlphaFoldDB" id="A0A1G8MDH4"/>
<protein>
    <submittedName>
        <fullName evidence="1">Uncharacterized protein</fullName>
    </submittedName>
</protein>
<reference evidence="1 2" key="1">
    <citation type="submission" date="2016-10" db="EMBL/GenBank/DDBJ databases">
        <authorList>
            <person name="de Groot N.N."/>
        </authorList>
    </citation>
    <scope>NUCLEOTIDE SEQUENCE [LARGE SCALE GENOMIC DNA]</scope>
    <source>
        <strain evidence="1 2">DSM 25294</strain>
    </source>
</reference>
<organism evidence="1 2">
    <name type="scientific">Aliiruegeria lutimaris</name>
    <dbReference type="NCBI Taxonomy" id="571298"/>
    <lineage>
        <taxon>Bacteria</taxon>
        <taxon>Pseudomonadati</taxon>
        <taxon>Pseudomonadota</taxon>
        <taxon>Alphaproteobacteria</taxon>
        <taxon>Rhodobacterales</taxon>
        <taxon>Roseobacteraceae</taxon>
        <taxon>Aliiruegeria</taxon>
    </lineage>
</organism>
<dbReference type="RefSeq" id="WP_093150151.1">
    <property type="nucleotide sequence ID" value="NZ_FNEK01000005.1"/>
</dbReference>
<proteinExistence type="predicted"/>